<protein>
    <submittedName>
        <fullName evidence="5">Uracil phosphoribosyltransferase</fullName>
    </submittedName>
</protein>
<evidence type="ECO:0000313" key="6">
    <source>
        <dbReference type="Proteomes" id="UP000603295"/>
    </source>
</evidence>
<keyword evidence="3" id="KW-0238">DNA-binding</keyword>
<reference evidence="6" key="1">
    <citation type="journal article" date="2019" name="Int. J. Syst. Evol. Microbiol.">
        <title>The Global Catalogue of Microorganisms (GCM) 10K type strain sequencing project: providing services to taxonomists for standard genome sequencing and annotation.</title>
        <authorList>
            <consortium name="The Broad Institute Genomics Platform"/>
            <consortium name="The Broad Institute Genome Sequencing Center for Infectious Disease"/>
            <person name="Wu L."/>
            <person name="Ma J."/>
        </authorList>
    </citation>
    <scope>NUCLEOTIDE SEQUENCE [LARGE SCALE GENOMIC DNA]</scope>
    <source>
        <strain evidence="6">CCM 8609</strain>
    </source>
</reference>
<dbReference type="SUPFAM" id="SSF46785">
    <property type="entry name" value="Winged helix' DNA-binding domain"/>
    <property type="match status" value="1"/>
</dbReference>
<evidence type="ECO:0000256" key="2">
    <source>
        <dbReference type="ARBA" id="ARBA00023015"/>
    </source>
</evidence>
<sequence>MNSDLEITPAEWQVMRVVWSLRQTTSSRIIEILQQKVEWKPATIKTLLRRLVDKEALSATRQGRGFIYEPLVPEQQTMDQAADNLFNNICERHVGSTLEHVINNATLSKDDIASLQKLLASKVADSPDNVKCNCIPHMQMKC</sequence>
<dbReference type="InterPro" id="IPR036388">
    <property type="entry name" value="WH-like_DNA-bd_sf"/>
</dbReference>
<dbReference type="Gene3D" id="1.10.10.10">
    <property type="entry name" value="Winged helix-like DNA-binding domain superfamily/Winged helix DNA-binding domain"/>
    <property type="match status" value="1"/>
</dbReference>
<keyword evidence="6" id="KW-1185">Reference proteome</keyword>
<dbReference type="GO" id="GO:0016757">
    <property type="term" value="F:glycosyltransferase activity"/>
    <property type="evidence" value="ECO:0007669"/>
    <property type="project" value="UniProtKB-KW"/>
</dbReference>
<proteinExistence type="inferred from homology"/>
<dbReference type="EMBL" id="BMDS01000002">
    <property type="protein sequence ID" value="GGI63062.1"/>
    <property type="molecule type" value="Genomic_DNA"/>
</dbReference>
<gene>
    <name evidence="5" type="ORF">GCM10011459_08960</name>
</gene>
<dbReference type="InterPro" id="IPR005650">
    <property type="entry name" value="BlaI_family"/>
</dbReference>
<keyword evidence="5" id="KW-0808">Transferase</keyword>
<evidence type="ECO:0000256" key="1">
    <source>
        <dbReference type="ARBA" id="ARBA00011046"/>
    </source>
</evidence>
<dbReference type="RefSeq" id="WP_153709593.1">
    <property type="nucleotide sequence ID" value="NZ_BMDS01000002.1"/>
</dbReference>
<dbReference type="InterPro" id="IPR036390">
    <property type="entry name" value="WH_DNA-bd_sf"/>
</dbReference>
<dbReference type="InterPro" id="IPR014071">
    <property type="entry name" value="Cu_transp_CopY/TcrY"/>
</dbReference>
<comment type="caution">
    <text evidence="5">The sequence shown here is derived from an EMBL/GenBank/DDBJ whole genome shotgun (WGS) entry which is preliminary data.</text>
</comment>
<evidence type="ECO:0000256" key="4">
    <source>
        <dbReference type="ARBA" id="ARBA00023163"/>
    </source>
</evidence>
<accession>A0ABQ2C552</accession>
<comment type="similarity">
    <text evidence="1">Belongs to the BlaI transcriptional regulatory family.</text>
</comment>
<keyword evidence="5" id="KW-0328">Glycosyltransferase</keyword>
<dbReference type="PIRSF" id="PIRSF019455">
    <property type="entry name" value="CopR_AtkY"/>
    <property type="match status" value="1"/>
</dbReference>
<keyword evidence="4" id="KW-0804">Transcription</keyword>
<dbReference type="Proteomes" id="UP000603295">
    <property type="component" value="Unassembled WGS sequence"/>
</dbReference>
<organism evidence="5 6">
    <name type="scientific">Limosilactobacillus caviae</name>
    <dbReference type="NCBI Taxonomy" id="1769424"/>
    <lineage>
        <taxon>Bacteria</taxon>
        <taxon>Bacillati</taxon>
        <taxon>Bacillota</taxon>
        <taxon>Bacilli</taxon>
        <taxon>Lactobacillales</taxon>
        <taxon>Lactobacillaceae</taxon>
        <taxon>Limosilactobacillus</taxon>
    </lineage>
</organism>
<evidence type="ECO:0000313" key="5">
    <source>
        <dbReference type="EMBL" id="GGI63062.1"/>
    </source>
</evidence>
<evidence type="ECO:0000256" key="3">
    <source>
        <dbReference type="ARBA" id="ARBA00023125"/>
    </source>
</evidence>
<keyword evidence="2" id="KW-0805">Transcription regulation</keyword>
<dbReference type="NCBIfam" id="TIGR02698">
    <property type="entry name" value="CopY_TcrY"/>
    <property type="match status" value="1"/>
</dbReference>
<name>A0ABQ2C552_9LACO</name>
<dbReference type="Pfam" id="PF03965">
    <property type="entry name" value="Penicillinase_R"/>
    <property type="match status" value="1"/>
</dbReference>